<proteinExistence type="predicted"/>
<organism evidence="1">
    <name type="scientific">uncultured Caudovirales phage</name>
    <dbReference type="NCBI Taxonomy" id="2100421"/>
    <lineage>
        <taxon>Viruses</taxon>
        <taxon>Duplodnaviria</taxon>
        <taxon>Heunggongvirae</taxon>
        <taxon>Uroviricota</taxon>
        <taxon>Caudoviricetes</taxon>
        <taxon>Peduoviridae</taxon>
        <taxon>Maltschvirus</taxon>
        <taxon>Maltschvirus maltsch</taxon>
    </lineage>
</organism>
<sequence>MKKIELRQIIKEEISKVLKEQQSNIELIGPNIDELLDAINFINTGVRTNKGLQPHSFGKNTLKALDSDGHSIGSGKFSIGVEPETSNESLYIRQVNDLLDDHGFECKLYITKQNESTLIDIPSNHPLKKDIEKIFDTTFGSYFFKFDKKENLVGINTSYLSDDTGIDPNKVISLVRGMIRKNPTDYMEIKMDKGSGMWPKKYEKAYPSLEKLDPDYYMVVKLRL</sequence>
<dbReference type="EMBL" id="LR796345">
    <property type="protein sequence ID" value="CAB4138588.1"/>
    <property type="molecule type" value="Genomic_DNA"/>
</dbReference>
<gene>
    <name evidence="1" type="ORF">UFOVP331_148</name>
</gene>
<accession>A0A6J5LVP1</accession>
<name>A0A6J5LVP1_9CAUD</name>
<reference evidence="1" key="1">
    <citation type="submission" date="2020-04" db="EMBL/GenBank/DDBJ databases">
        <authorList>
            <person name="Chiriac C."/>
            <person name="Salcher M."/>
            <person name="Ghai R."/>
            <person name="Kavagutti S V."/>
        </authorList>
    </citation>
    <scope>NUCLEOTIDE SEQUENCE</scope>
</reference>
<evidence type="ECO:0000313" key="1">
    <source>
        <dbReference type="EMBL" id="CAB4138588.1"/>
    </source>
</evidence>
<protein>
    <submittedName>
        <fullName evidence="1">Uncharacterized protein</fullName>
    </submittedName>
</protein>